<sequence length="578" mass="64186">MPLPSVVLTSLKEAREKIEEDILRCGVVLAHKKRTLNTLVLIAQLPPEVLGEIFIQYRRLYAVKGDDKFHLPYAWIKITHVCYHFRMVALNTPRLWSTVCVTRPACVQEMITRSKQARLTIDTAFWSCNIHSLSLAFSQLYRAHTVEFIARKPDVDSITHISTPSAPLLRFLLVKNPHTYTPFALPDFPEVFQNVKSPNLVALHVSAYRLRWTESVLCHSLRRLCVTTGGVTVRPNYRMKSLDDMLHTLENMPTLQDLEIAGILPLLATDTMSTHTIPPTIKMPMLEALKLADNTSACAHFLEHVVLPSTTSITLVCSVADDVRLCFLTSALSSKLRGLNRNGSQKSLFSFCIQRAEPEASLLIRGFTSVLTLPELTAFPVGSAPRITLLLPQSAHDDLPSLCSGLPLSDLQVLYVGGGPDGSPFAHVGTWSLSFGNLSMLRSLGVSGLAADNLSVLLASNEHGLSSPPSSEPYNISTQFLFPKLRELILKAVDFRYAEGRKYSHYTYGLRGALGARKKVGIAVEVLDMQECLNMDENDVSYFDDVVKEVRWDASVEYSVTSSDSSSTDFSDDEDEDD</sequence>
<feature type="compositionally biased region" description="Low complexity" evidence="1">
    <location>
        <begin position="559"/>
        <end position="569"/>
    </location>
</feature>
<accession>A0A2R6PND3</accession>
<dbReference type="STRING" id="98765.A0A2R6PND3"/>
<comment type="caution">
    <text evidence="2">The sequence shown here is derived from an EMBL/GenBank/DDBJ whole genome shotgun (WGS) entry which is preliminary data.</text>
</comment>
<evidence type="ECO:0000313" key="3">
    <source>
        <dbReference type="Proteomes" id="UP000186601"/>
    </source>
</evidence>
<dbReference type="OrthoDB" id="3181669at2759"/>
<evidence type="ECO:0000256" key="1">
    <source>
        <dbReference type="SAM" id="MobiDB-lite"/>
    </source>
</evidence>
<reference evidence="2 3" key="1">
    <citation type="submission" date="2018-02" db="EMBL/GenBank/DDBJ databases">
        <title>Genome sequence of the basidiomycete white-rot fungus Phlebia centrifuga.</title>
        <authorList>
            <person name="Granchi Z."/>
            <person name="Peng M."/>
            <person name="de Vries R.P."/>
            <person name="Hilden K."/>
            <person name="Makela M.R."/>
            <person name="Grigoriev I."/>
            <person name="Riley R."/>
        </authorList>
    </citation>
    <scope>NUCLEOTIDE SEQUENCE [LARGE SCALE GENOMIC DNA]</scope>
    <source>
        <strain evidence="2 3">FBCC195</strain>
    </source>
</reference>
<dbReference type="Proteomes" id="UP000186601">
    <property type="component" value="Unassembled WGS sequence"/>
</dbReference>
<protein>
    <submittedName>
        <fullName evidence="2">Uncharacterized protein</fullName>
    </submittedName>
</protein>
<name>A0A2R6PND3_9APHY</name>
<organism evidence="2 3">
    <name type="scientific">Hermanssonia centrifuga</name>
    <dbReference type="NCBI Taxonomy" id="98765"/>
    <lineage>
        <taxon>Eukaryota</taxon>
        <taxon>Fungi</taxon>
        <taxon>Dikarya</taxon>
        <taxon>Basidiomycota</taxon>
        <taxon>Agaricomycotina</taxon>
        <taxon>Agaricomycetes</taxon>
        <taxon>Polyporales</taxon>
        <taxon>Meruliaceae</taxon>
        <taxon>Hermanssonia</taxon>
    </lineage>
</organism>
<dbReference type="EMBL" id="MLYV02000465">
    <property type="protein sequence ID" value="PSR93890.1"/>
    <property type="molecule type" value="Genomic_DNA"/>
</dbReference>
<evidence type="ECO:0000313" key="2">
    <source>
        <dbReference type="EMBL" id="PSR93890.1"/>
    </source>
</evidence>
<keyword evidence="3" id="KW-1185">Reference proteome</keyword>
<proteinExistence type="predicted"/>
<gene>
    <name evidence="2" type="ORF">PHLCEN_2v4583</name>
</gene>
<dbReference type="AlphaFoldDB" id="A0A2R6PND3"/>
<feature type="region of interest" description="Disordered" evidence="1">
    <location>
        <begin position="559"/>
        <end position="578"/>
    </location>
</feature>